<dbReference type="Pfam" id="PF09837">
    <property type="entry name" value="DUF2064"/>
    <property type="match status" value="1"/>
</dbReference>
<evidence type="ECO:0000313" key="1">
    <source>
        <dbReference type="EMBL" id="OOZ37704.1"/>
    </source>
</evidence>
<dbReference type="PANTHER" id="PTHR36529:SF1">
    <property type="entry name" value="GLYCOSYLTRANSFERASE"/>
    <property type="match status" value="1"/>
</dbReference>
<gene>
    <name evidence="1" type="ORF">BOW51_00785</name>
</gene>
<dbReference type="SUPFAM" id="SSF53448">
    <property type="entry name" value="Nucleotide-diphospho-sugar transferases"/>
    <property type="match status" value="1"/>
</dbReference>
<dbReference type="NCBIfam" id="TIGR04282">
    <property type="entry name" value="glyco_like_cofC"/>
    <property type="match status" value="1"/>
</dbReference>
<dbReference type="InterPro" id="IPR018641">
    <property type="entry name" value="Trfase_1_rSAM/seldom-assoc"/>
</dbReference>
<dbReference type="Proteomes" id="UP000190896">
    <property type="component" value="Unassembled WGS sequence"/>
</dbReference>
<dbReference type="PANTHER" id="PTHR36529">
    <property type="entry name" value="SLL1095 PROTEIN"/>
    <property type="match status" value="1"/>
</dbReference>
<sequence>MQFPDSRLLIFAKAPIAGLAKTRLAPALGHEGAADFYAGLLHETVSKFSACEIAPIACWCAPNTDHPLFNSFRREHGITLEVQKGRDLGERMATAAATALEKSTSVVLIGGDCPLLTPGHLEQALLWLEGGADAVLGPAEDGGYVLLGLSRFDEHLFQDISWGESEVLETTRSRLSDLGWSWQELDTLWDVDRPEDLVRYRNEVAIESNRP</sequence>
<dbReference type="OrthoDB" id="9798250at2"/>
<proteinExistence type="predicted"/>
<dbReference type="Gene3D" id="3.90.550.10">
    <property type="entry name" value="Spore Coat Polysaccharide Biosynthesis Protein SpsA, Chain A"/>
    <property type="match status" value="1"/>
</dbReference>
<evidence type="ECO:0000313" key="2">
    <source>
        <dbReference type="Proteomes" id="UP000190896"/>
    </source>
</evidence>
<dbReference type="RefSeq" id="WP_078485632.1">
    <property type="nucleotide sequence ID" value="NZ_MPRJ01000003.1"/>
</dbReference>
<protein>
    <recommendedName>
        <fullName evidence="3">Flagellar biosynthesis protein FlgB</fullName>
    </recommendedName>
</protein>
<keyword evidence="2" id="KW-1185">Reference proteome</keyword>
<organism evidence="1 2">
    <name type="scientific">Solemya velesiana gill symbiont</name>
    <dbReference type="NCBI Taxonomy" id="1918948"/>
    <lineage>
        <taxon>Bacteria</taxon>
        <taxon>Pseudomonadati</taxon>
        <taxon>Pseudomonadota</taxon>
        <taxon>Gammaproteobacteria</taxon>
        <taxon>sulfur-oxidizing symbionts</taxon>
    </lineage>
</organism>
<reference evidence="1 2" key="1">
    <citation type="submission" date="2016-11" db="EMBL/GenBank/DDBJ databases">
        <title>Mixed transmission modes and dynamic genome evolution in an obligate animal-bacterial symbiosis.</title>
        <authorList>
            <person name="Russell S.L."/>
            <person name="Corbett-Detig R.B."/>
            <person name="Cavanaugh C.M."/>
        </authorList>
    </citation>
    <scope>NUCLEOTIDE SEQUENCE [LARGE SCALE GENOMIC DNA]</scope>
    <source>
        <strain evidence="1">Se-Cadez</strain>
    </source>
</reference>
<dbReference type="InterPro" id="IPR029044">
    <property type="entry name" value="Nucleotide-diphossugar_trans"/>
</dbReference>
<evidence type="ECO:0008006" key="3">
    <source>
        <dbReference type="Google" id="ProtNLM"/>
    </source>
</evidence>
<accession>A0A1T2KY21</accession>
<dbReference type="AlphaFoldDB" id="A0A1T2KY21"/>
<name>A0A1T2KY21_9GAMM</name>
<comment type="caution">
    <text evidence="1">The sequence shown here is derived from an EMBL/GenBank/DDBJ whole genome shotgun (WGS) entry which is preliminary data.</text>
</comment>
<dbReference type="EMBL" id="MPRJ01000003">
    <property type="protein sequence ID" value="OOZ37704.1"/>
    <property type="molecule type" value="Genomic_DNA"/>
</dbReference>